<dbReference type="KEGG" id="foc:113207406"/>
<comment type="similarity">
    <text evidence="2">Belongs to the peptidase S1 family. CLIP subfamily.</text>
</comment>
<dbReference type="InterPro" id="IPR051487">
    <property type="entry name" value="Ser/Thr_Proteases_Immune/Dev"/>
</dbReference>
<dbReference type="Gene3D" id="2.40.10.10">
    <property type="entry name" value="Trypsin-like serine proteases"/>
    <property type="match status" value="1"/>
</dbReference>
<evidence type="ECO:0000259" key="3">
    <source>
        <dbReference type="PROSITE" id="PS50240"/>
    </source>
</evidence>
<evidence type="ECO:0000313" key="5">
    <source>
        <dbReference type="RefSeq" id="XP_052129382.1"/>
    </source>
</evidence>
<evidence type="ECO:0000256" key="1">
    <source>
        <dbReference type="ARBA" id="ARBA00023157"/>
    </source>
</evidence>
<dbReference type="AlphaFoldDB" id="A0A9C6X582"/>
<dbReference type="Proteomes" id="UP000504606">
    <property type="component" value="Unplaced"/>
</dbReference>
<dbReference type="OrthoDB" id="8440449at2759"/>
<dbReference type="GO" id="GO:0006508">
    <property type="term" value="P:proteolysis"/>
    <property type="evidence" value="ECO:0007669"/>
    <property type="project" value="InterPro"/>
</dbReference>
<accession>A0A9C6X582</accession>
<dbReference type="SMART" id="SM00020">
    <property type="entry name" value="Tryp_SPc"/>
    <property type="match status" value="1"/>
</dbReference>
<dbReference type="SUPFAM" id="SSF50494">
    <property type="entry name" value="Trypsin-like serine proteases"/>
    <property type="match status" value="1"/>
</dbReference>
<feature type="domain" description="Peptidase S1" evidence="3">
    <location>
        <begin position="1"/>
        <end position="157"/>
    </location>
</feature>
<dbReference type="RefSeq" id="XP_052129382.1">
    <property type="nucleotide sequence ID" value="XM_052273422.1"/>
</dbReference>
<dbReference type="GO" id="GO:0004252">
    <property type="term" value="F:serine-type endopeptidase activity"/>
    <property type="evidence" value="ECO:0007669"/>
    <property type="project" value="InterPro"/>
</dbReference>
<dbReference type="PROSITE" id="PS50240">
    <property type="entry name" value="TRYPSIN_DOM"/>
    <property type="match status" value="1"/>
</dbReference>
<dbReference type="InterPro" id="IPR009003">
    <property type="entry name" value="Peptidase_S1_PA"/>
</dbReference>
<keyword evidence="4" id="KW-1185">Reference proteome</keyword>
<name>A0A9C6X582_FRAOC</name>
<proteinExistence type="inferred from homology"/>
<sequence length="161" mass="18023">MHLNDIALVQLATPARLNERVKIAYLPSKKSYNGRRVFVSGWGHHRTDRGYRVMNVLQWEETTTMSFIKCYWKRFGDLSQRTGWVHTNHICADTRGEGPCDNDGGAPLTLLSEAGTRGTVLGLFSTPTVYAEACQSDYPAVFTRVSSHLDWVKKVSGVTST</sequence>
<dbReference type="PANTHER" id="PTHR24256">
    <property type="entry name" value="TRYPTASE-RELATED"/>
    <property type="match status" value="1"/>
</dbReference>
<evidence type="ECO:0000256" key="2">
    <source>
        <dbReference type="ARBA" id="ARBA00024195"/>
    </source>
</evidence>
<evidence type="ECO:0000313" key="4">
    <source>
        <dbReference type="Proteomes" id="UP000504606"/>
    </source>
</evidence>
<protein>
    <submittedName>
        <fullName evidence="5">Chymotrypsin BI-like</fullName>
    </submittedName>
</protein>
<gene>
    <name evidence="5" type="primary">LOC113207406</name>
</gene>
<reference evidence="5" key="1">
    <citation type="journal article" date="2018" name="Proc. Natl. Acad. Sci. U.S.A.">
        <title>Phylogenomics and the evolution of hemipteroid insects.</title>
        <authorList>
            <person name="Johnson K.P."/>
            <person name="Dietrich C.H."/>
            <person name="Friedrich F."/>
            <person name="Beutel R.G."/>
            <person name="Wipfler B."/>
            <person name="Peters R.S."/>
            <person name="Allen J.M."/>
            <person name="Petersen M."/>
            <person name="Donath A."/>
            <person name="Walden K.K."/>
            <person name="Kozlov A.M."/>
            <person name="Podsiadlowski L."/>
            <person name="Mayer C."/>
            <person name="Meusemann K."/>
            <person name="Vasilikopoulos A."/>
            <person name="Waterhouse R.M."/>
            <person name="Cameron S.L."/>
            <person name="Weirauch C."/>
            <person name="Swanson D.R."/>
            <person name="Percy D.M."/>
            <person name="Hardy N.B."/>
            <person name="Terry I."/>
            <person name="Liu S."/>
            <person name="Zhou X."/>
            <person name="Misof B."/>
            <person name="Robertson H.M."/>
            <person name="Yoshizawa K."/>
        </authorList>
    </citation>
    <scope>NUCLEOTIDE SEQUENCE</scope>
    <source>
        <tissue evidence="5">Whole organism</tissue>
    </source>
</reference>
<dbReference type="GeneID" id="113207406"/>
<reference evidence="5" key="2">
    <citation type="submission" date="2025-08" db="UniProtKB">
        <authorList>
            <consortium name="RefSeq"/>
        </authorList>
    </citation>
    <scope>IDENTIFICATION</scope>
    <source>
        <tissue evidence="5">Whole organism</tissue>
    </source>
</reference>
<dbReference type="Pfam" id="PF00089">
    <property type="entry name" value="Trypsin"/>
    <property type="match status" value="1"/>
</dbReference>
<dbReference type="InterPro" id="IPR043504">
    <property type="entry name" value="Peptidase_S1_PA_chymotrypsin"/>
</dbReference>
<keyword evidence="1" id="KW-1015">Disulfide bond</keyword>
<dbReference type="InterPro" id="IPR001254">
    <property type="entry name" value="Trypsin_dom"/>
</dbReference>
<organism evidence="4 5">
    <name type="scientific">Frankliniella occidentalis</name>
    <name type="common">Western flower thrips</name>
    <name type="synonym">Euthrips occidentalis</name>
    <dbReference type="NCBI Taxonomy" id="133901"/>
    <lineage>
        <taxon>Eukaryota</taxon>
        <taxon>Metazoa</taxon>
        <taxon>Ecdysozoa</taxon>
        <taxon>Arthropoda</taxon>
        <taxon>Hexapoda</taxon>
        <taxon>Insecta</taxon>
        <taxon>Pterygota</taxon>
        <taxon>Neoptera</taxon>
        <taxon>Paraneoptera</taxon>
        <taxon>Thysanoptera</taxon>
        <taxon>Terebrantia</taxon>
        <taxon>Thripoidea</taxon>
        <taxon>Thripidae</taxon>
        <taxon>Frankliniella</taxon>
    </lineage>
</organism>